<dbReference type="GO" id="GO:0016020">
    <property type="term" value="C:membrane"/>
    <property type="evidence" value="ECO:0007669"/>
    <property type="project" value="GOC"/>
</dbReference>
<dbReference type="InterPro" id="IPR029052">
    <property type="entry name" value="Metallo-depent_PP-like"/>
</dbReference>
<sequence>MIYLILLSVLAVGFFLYMTIWEPRRMIIRNINVEGELKQPLKIAFFSDIHFTAFNFGYRSRNILNTLQIIQPDLIIFGGDLIDIQWEDTAFLIKLQTFLKELKAPHGTYAVCGNHDASYISHKTYASFMRSCGIQVLNNETISLPDLEIAIGGLEDALFGTQDKELYHARTMPFQILISHEPDVMDNVNLNHVDLALSGHTHGGQIRVPILTKLVLPKLGRRYVKGLYTIHSAKLIVSSGIGGALFSARFRNTPEILEIHCIPRSYSD</sequence>
<dbReference type="EMBL" id="WUUQ01000002">
    <property type="protein sequence ID" value="MXQ73454.1"/>
    <property type="molecule type" value="Genomic_DNA"/>
</dbReference>
<organism evidence="2 3">
    <name type="scientific">Copranaerobaculum intestinale</name>
    <dbReference type="NCBI Taxonomy" id="2692629"/>
    <lineage>
        <taxon>Bacteria</taxon>
        <taxon>Bacillati</taxon>
        <taxon>Bacillota</taxon>
        <taxon>Erysipelotrichia</taxon>
        <taxon>Erysipelotrichales</taxon>
        <taxon>Erysipelotrichaceae</taxon>
        <taxon>Copranaerobaculum</taxon>
    </lineage>
</organism>
<dbReference type="InterPro" id="IPR004843">
    <property type="entry name" value="Calcineurin-like_PHP"/>
</dbReference>
<dbReference type="Pfam" id="PF00149">
    <property type="entry name" value="Metallophos"/>
    <property type="match status" value="1"/>
</dbReference>
<dbReference type="GO" id="GO:0008758">
    <property type="term" value="F:UDP-2,3-diacylglucosamine hydrolase activity"/>
    <property type="evidence" value="ECO:0007669"/>
    <property type="project" value="TreeGrafter"/>
</dbReference>
<evidence type="ECO:0000313" key="3">
    <source>
        <dbReference type="Proteomes" id="UP000434036"/>
    </source>
</evidence>
<dbReference type="Proteomes" id="UP000434036">
    <property type="component" value="Unassembled WGS sequence"/>
</dbReference>
<dbReference type="RefSeq" id="WP_160624901.1">
    <property type="nucleotide sequence ID" value="NZ_WUUQ01000002.1"/>
</dbReference>
<evidence type="ECO:0000313" key="2">
    <source>
        <dbReference type="EMBL" id="MXQ73454.1"/>
    </source>
</evidence>
<dbReference type="Gene3D" id="3.60.21.10">
    <property type="match status" value="1"/>
</dbReference>
<dbReference type="SUPFAM" id="SSF56300">
    <property type="entry name" value="Metallo-dependent phosphatases"/>
    <property type="match status" value="1"/>
</dbReference>
<gene>
    <name evidence="2" type="ORF">GSF08_05855</name>
</gene>
<reference evidence="2 3" key="2">
    <citation type="submission" date="2020-01" db="EMBL/GenBank/DDBJ databases">
        <title>Clostridiaceae sp. nov. isolated from the gut of human by culturomics.</title>
        <authorList>
            <person name="Chang Y."/>
        </authorList>
    </citation>
    <scope>NUCLEOTIDE SEQUENCE [LARGE SCALE GENOMIC DNA]</scope>
    <source>
        <strain evidence="2 3">DONG20-135</strain>
    </source>
</reference>
<name>A0A6N8U7Z3_9FIRM</name>
<accession>A0A6N8U7Z3</accession>
<reference evidence="2 3" key="1">
    <citation type="submission" date="2019-12" db="EMBL/GenBank/DDBJ databases">
        <authorList>
            <person name="Yang R."/>
        </authorList>
    </citation>
    <scope>NUCLEOTIDE SEQUENCE [LARGE SCALE GENOMIC DNA]</scope>
    <source>
        <strain evidence="2 3">DONG20-135</strain>
    </source>
</reference>
<dbReference type="GO" id="GO:0009245">
    <property type="term" value="P:lipid A biosynthetic process"/>
    <property type="evidence" value="ECO:0007669"/>
    <property type="project" value="TreeGrafter"/>
</dbReference>
<dbReference type="InterPro" id="IPR051158">
    <property type="entry name" value="Metallophosphoesterase_sf"/>
</dbReference>
<dbReference type="PANTHER" id="PTHR31302">
    <property type="entry name" value="TRANSMEMBRANE PROTEIN WITH METALLOPHOSPHOESTERASE DOMAIN-RELATED"/>
    <property type="match status" value="1"/>
</dbReference>
<proteinExistence type="predicted"/>
<keyword evidence="3" id="KW-1185">Reference proteome</keyword>
<dbReference type="PANTHER" id="PTHR31302:SF32">
    <property type="entry name" value="PHOSPHOESTERASE"/>
    <property type="match status" value="1"/>
</dbReference>
<protein>
    <recommendedName>
        <fullName evidence="1">Calcineurin-like phosphoesterase domain-containing protein</fullName>
    </recommendedName>
</protein>
<comment type="caution">
    <text evidence="2">The sequence shown here is derived from an EMBL/GenBank/DDBJ whole genome shotgun (WGS) entry which is preliminary data.</text>
</comment>
<feature type="domain" description="Calcineurin-like phosphoesterase" evidence="1">
    <location>
        <begin position="41"/>
        <end position="203"/>
    </location>
</feature>
<dbReference type="AlphaFoldDB" id="A0A6N8U7Z3"/>
<evidence type="ECO:0000259" key="1">
    <source>
        <dbReference type="Pfam" id="PF00149"/>
    </source>
</evidence>